<name>A0A6V7W697_MELEN</name>
<reference evidence="1 2" key="1">
    <citation type="submission" date="2020-08" db="EMBL/GenBank/DDBJ databases">
        <authorList>
            <person name="Koutsovoulos G."/>
            <person name="Danchin GJ E."/>
        </authorList>
    </citation>
    <scope>NUCLEOTIDE SEQUENCE [LARGE SCALE GENOMIC DNA]</scope>
</reference>
<dbReference type="EMBL" id="CAJEWN010000441">
    <property type="protein sequence ID" value="CAD2182707.1"/>
    <property type="molecule type" value="Genomic_DNA"/>
</dbReference>
<organism evidence="1 2">
    <name type="scientific">Meloidogyne enterolobii</name>
    <name type="common">Root-knot nematode worm</name>
    <name type="synonym">Meloidogyne mayaguensis</name>
    <dbReference type="NCBI Taxonomy" id="390850"/>
    <lineage>
        <taxon>Eukaryota</taxon>
        <taxon>Metazoa</taxon>
        <taxon>Ecdysozoa</taxon>
        <taxon>Nematoda</taxon>
        <taxon>Chromadorea</taxon>
        <taxon>Rhabditida</taxon>
        <taxon>Tylenchina</taxon>
        <taxon>Tylenchomorpha</taxon>
        <taxon>Tylenchoidea</taxon>
        <taxon>Meloidogynidae</taxon>
        <taxon>Meloidogyninae</taxon>
        <taxon>Meloidogyne</taxon>
    </lineage>
</organism>
<gene>
    <name evidence="1" type="ORF">MENT_LOCUS34946</name>
</gene>
<accession>A0A6V7W697</accession>
<evidence type="ECO:0000313" key="2">
    <source>
        <dbReference type="Proteomes" id="UP000580250"/>
    </source>
</evidence>
<dbReference type="Proteomes" id="UP000580250">
    <property type="component" value="Unassembled WGS sequence"/>
</dbReference>
<dbReference type="AlphaFoldDB" id="A0A6V7W697"/>
<comment type="caution">
    <text evidence="1">The sequence shown here is derived from an EMBL/GenBank/DDBJ whole genome shotgun (WGS) entry which is preliminary data.</text>
</comment>
<proteinExistence type="predicted"/>
<sequence length="104" mass="11938">MLSLTAFFRECSCFFRFLAVLSLFFKSTYTQKILSRFLKISPHPSLPFPILSYKRRAPSRVLFCLEGQCSCYSFSIYSKVFSFKTLPSSSQQLPTKISTPPPSK</sequence>
<protein>
    <submittedName>
        <fullName evidence="1">Uncharacterized protein</fullName>
    </submittedName>
</protein>
<evidence type="ECO:0000313" key="1">
    <source>
        <dbReference type="EMBL" id="CAD2182707.1"/>
    </source>
</evidence>